<proteinExistence type="predicted"/>
<organism evidence="1 2">
    <name type="scientific">Paenibacillus validus</name>
    <dbReference type="NCBI Taxonomy" id="44253"/>
    <lineage>
        <taxon>Bacteria</taxon>
        <taxon>Bacillati</taxon>
        <taxon>Bacillota</taxon>
        <taxon>Bacilli</taxon>
        <taxon>Bacillales</taxon>
        <taxon>Paenibacillaceae</taxon>
        <taxon>Paenibacillus</taxon>
    </lineage>
</organism>
<dbReference type="RefSeq" id="WP_054798279.1">
    <property type="nucleotide sequence ID" value="NZ_JARTHJ010000073.1"/>
</dbReference>
<protein>
    <submittedName>
        <fullName evidence="1">Uncharacterized protein</fullName>
    </submittedName>
</protein>
<gene>
    <name evidence="1" type="ORF">GNP93_09430</name>
</gene>
<reference evidence="1 2" key="1">
    <citation type="submission" date="2019-11" db="EMBL/GenBank/DDBJ databases">
        <title>Draft genome sequences of five Paenibacillus species of dairy origin.</title>
        <authorList>
            <person name="Olajide A.M."/>
            <person name="Chen S."/>
            <person name="Lapointe G."/>
        </authorList>
    </citation>
    <scope>NUCLEOTIDE SEQUENCE [LARGE SCALE GENOMIC DNA]</scope>
    <source>
        <strain evidence="1 2">2CS3</strain>
    </source>
</reference>
<dbReference type="EMBL" id="WNZX01000006">
    <property type="protein sequence ID" value="MUG70900.1"/>
    <property type="molecule type" value="Genomic_DNA"/>
</dbReference>
<dbReference type="Proteomes" id="UP000450917">
    <property type="component" value="Unassembled WGS sequence"/>
</dbReference>
<accession>A0A7X3CRN0</accession>
<evidence type="ECO:0000313" key="1">
    <source>
        <dbReference type="EMBL" id="MUG70900.1"/>
    </source>
</evidence>
<sequence length="157" mass="17972">MLTFEQKLSVIESFPELTRKDVSLGRINFHYEESGYDKKIVVYHLHPNGNGFVYAGHTADYATDERGLVNIRDYSAEELRKLIRASIQSLAPKTSAEQAVSGDAAEEERWHGPNGQTLLLIHEDELWYLYAGLNLESAFETYEEAARYLQEEGFKRP</sequence>
<evidence type="ECO:0000313" key="2">
    <source>
        <dbReference type="Proteomes" id="UP000450917"/>
    </source>
</evidence>
<dbReference type="AlphaFoldDB" id="A0A7X3CRN0"/>
<keyword evidence="2" id="KW-1185">Reference proteome</keyword>
<name>A0A7X3CRN0_9BACL</name>
<comment type="caution">
    <text evidence="1">The sequence shown here is derived from an EMBL/GenBank/DDBJ whole genome shotgun (WGS) entry which is preliminary data.</text>
</comment>